<dbReference type="EMBL" id="QBIY01011211">
    <property type="protein sequence ID" value="RXN34071.1"/>
    <property type="molecule type" value="Genomic_DNA"/>
</dbReference>
<dbReference type="InterPro" id="IPR011022">
    <property type="entry name" value="Arrestin_C-like"/>
</dbReference>
<dbReference type="InterPro" id="IPR050357">
    <property type="entry name" value="Arrestin_domain-protein"/>
</dbReference>
<evidence type="ECO:0000313" key="5">
    <source>
        <dbReference type="Proteomes" id="UP000290572"/>
    </source>
</evidence>
<dbReference type="InterPro" id="IPR014756">
    <property type="entry name" value="Ig_E-set"/>
</dbReference>
<dbReference type="Proteomes" id="UP000290572">
    <property type="component" value="Unassembled WGS sequence"/>
</dbReference>
<dbReference type="InterPro" id="IPR011021">
    <property type="entry name" value="Arrestin-like_N"/>
</dbReference>
<accession>A0A498NQG9</accession>
<proteinExistence type="inferred from homology"/>
<dbReference type="STRING" id="84645.A0A498NQG9"/>
<dbReference type="GO" id="GO:0015031">
    <property type="term" value="P:protein transport"/>
    <property type="evidence" value="ECO:0007669"/>
    <property type="project" value="TreeGrafter"/>
</dbReference>
<reference evidence="4 5" key="1">
    <citation type="submission" date="2018-03" db="EMBL/GenBank/DDBJ databases">
        <title>Draft genome sequence of Rohu Carp (Labeo rohita).</title>
        <authorList>
            <person name="Das P."/>
            <person name="Kushwaha B."/>
            <person name="Joshi C.G."/>
            <person name="Kumar D."/>
            <person name="Nagpure N.S."/>
            <person name="Sahoo L."/>
            <person name="Das S.P."/>
            <person name="Bit A."/>
            <person name="Patnaik S."/>
            <person name="Meher P.K."/>
            <person name="Jayasankar P."/>
            <person name="Koringa P.G."/>
            <person name="Patel N.V."/>
            <person name="Hinsu A.T."/>
            <person name="Kumar R."/>
            <person name="Pandey M."/>
            <person name="Agarwal S."/>
            <person name="Srivastava S."/>
            <person name="Singh M."/>
            <person name="Iquebal M.A."/>
            <person name="Jaiswal S."/>
            <person name="Angadi U.B."/>
            <person name="Kumar N."/>
            <person name="Raza M."/>
            <person name="Shah T.M."/>
            <person name="Rai A."/>
            <person name="Jena J.K."/>
        </authorList>
    </citation>
    <scope>NUCLEOTIDE SEQUENCE [LARGE SCALE GENOMIC DNA]</scope>
    <source>
        <strain evidence="4">DASCIFA01</strain>
        <tissue evidence="4">Testis</tissue>
    </source>
</reference>
<keyword evidence="5" id="KW-1185">Reference proteome</keyword>
<feature type="compositionally biased region" description="Pro residues" evidence="2">
    <location>
        <begin position="941"/>
        <end position="960"/>
    </location>
</feature>
<dbReference type="PANTHER" id="PTHR11188:SF135">
    <property type="entry name" value="ARRESTIN DOMAIN CONTAINING 3-LIKE-RELATED"/>
    <property type="match status" value="1"/>
</dbReference>
<gene>
    <name evidence="4" type="ORF">ROHU_004112</name>
</gene>
<protein>
    <submittedName>
        <fullName evidence="4">Arrestin domain-containing 3-like protein</fullName>
    </submittedName>
</protein>
<evidence type="ECO:0000256" key="2">
    <source>
        <dbReference type="SAM" id="MobiDB-lite"/>
    </source>
</evidence>
<comment type="similarity">
    <text evidence="1">Belongs to the arrestin family.</text>
</comment>
<organism evidence="4 5">
    <name type="scientific">Labeo rohita</name>
    <name type="common">Indian major carp</name>
    <name type="synonym">Cyprinus rohita</name>
    <dbReference type="NCBI Taxonomy" id="84645"/>
    <lineage>
        <taxon>Eukaryota</taxon>
        <taxon>Metazoa</taxon>
        <taxon>Chordata</taxon>
        <taxon>Craniata</taxon>
        <taxon>Vertebrata</taxon>
        <taxon>Euteleostomi</taxon>
        <taxon>Actinopterygii</taxon>
        <taxon>Neopterygii</taxon>
        <taxon>Teleostei</taxon>
        <taxon>Ostariophysi</taxon>
        <taxon>Cypriniformes</taxon>
        <taxon>Cyprinidae</taxon>
        <taxon>Labeoninae</taxon>
        <taxon>Labeonini</taxon>
        <taxon>Labeo</taxon>
    </lineage>
</organism>
<evidence type="ECO:0000313" key="4">
    <source>
        <dbReference type="EMBL" id="RXN34071.1"/>
    </source>
</evidence>
<dbReference type="PANTHER" id="PTHR11188">
    <property type="entry name" value="ARRESTIN DOMAIN CONTAINING PROTEIN"/>
    <property type="match status" value="1"/>
</dbReference>
<dbReference type="AlphaFoldDB" id="A0A498NQG9"/>
<feature type="region of interest" description="Disordered" evidence="2">
    <location>
        <begin position="936"/>
        <end position="1066"/>
    </location>
</feature>
<dbReference type="GO" id="GO:0007399">
    <property type="term" value="P:nervous system development"/>
    <property type="evidence" value="ECO:0007669"/>
    <property type="project" value="UniProtKB-ARBA"/>
</dbReference>
<dbReference type="SUPFAM" id="SSF81296">
    <property type="entry name" value="E set domains"/>
    <property type="match status" value="6"/>
</dbReference>
<dbReference type="SMART" id="SM01017">
    <property type="entry name" value="Arrestin_C"/>
    <property type="match status" value="3"/>
</dbReference>
<feature type="domain" description="Arrestin C-terminal-like" evidence="3">
    <location>
        <begin position="502"/>
        <end position="629"/>
    </location>
</feature>
<dbReference type="InterPro" id="IPR014752">
    <property type="entry name" value="Arrestin-like_C"/>
</dbReference>
<feature type="domain" description="Arrestin C-terminal-like" evidence="3">
    <location>
        <begin position="804"/>
        <end position="931"/>
    </location>
</feature>
<dbReference type="GO" id="GO:0005886">
    <property type="term" value="C:plasma membrane"/>
    <property type="evidence" value="ECO:0007669"/>
    <property type="project" value="TreeGrafter"/>
</dbReference>
<dbReference type="GO" id="GO:0005737">
    <property type="term" value="C:cytoplasm"/>
    <property type="evidence" value="ECO:0007669"/>
    <property type="project" value="TreeGrafter"/>
</dbReference>
<feature type="domain" description="Arrestin C-terminal-like" evidence="3">
    <location>
        <begin position="189"/>
        <end position="316"/>
    </location>
</feature>
<sequence>MTLTVKNIAVTYNPINQGNTFSSGDFISGQVILDVAKDTQMQSLSVKIKGKAEVCWSERHGKTTVVYSDKEKFYSVKRFFVREDKTHGNEMLNDPSGQPYSSVVASGRHVYPFTFQLPQQHFPPTFKGSVGKVVYTLETKLSRSMRISSNAKTEFHYVPRSNVSNPELMASLNPAPQYGTKDKQMKLFTSGSVSMNINTEKTGYYLGEGLKVLAEVQNNSSRALKPKYCLYEKHSFFARGKRRLHTHDLFKEEGEPIEPNSKKTVTKVLSIPPSLTVSILNCRILKVEYRLRVYLDVPYASDPEIKLPVVILPPPPVSGATNSDFGIWNQPPGINMYPNPPPMAPQAPPHNVVGPPGQFGAPGYPGPPHVQFGPPGYPGPPGHFAPPSYTGPPGQVAPASYTGPPGNEMLNDPSGQPYSSVVASGRHVYPFTFQLPQQHFPPTFKGSVGKVVYTLETKLSRSMRISSNAKTEFHYVPRPDVSNPELIAPQYRTKVKQMKLFTSGSVSMNINTEKMGYYLGEGLKVLAEVQNNSSRALKPKYCLYEKHSFFAKGKRRLHTHDLFKEEGEPIEPNSKKTVTKVLSIPPSLTISILNCRILKVEYRLRVYLDVPYASDPEIKLPVVILPPPPVSGATNSDFGIWNQPPGINMYPNPPPMAPQAPPHNVVGPPGQFGAPGYPGPPGHFAPPSYTGPPGQVAPASYTGPPGNDREMLKDPSGQPYSSVVAPGRHVYPFTFQLPQQHFPPTFKGSVGKIVHALEAKLERSMRVSSKDKAEFHYVSRPDVSNPELMAPQYGTKDKQMKLFTSGSVSMNINTEKMGYYLGEGLKVLAEVQNNSSRSIKPKYCLYEKHSFLAKGKRRLHTHNILKDEGEPIEPNSKKSVTKVLSIPPSLTISVLNCRILKVEYRLRVYLDVPYASDPEIKFPVVILPPQPARNSDFGIWNPPPGSNMYPNPSPMAPQAPPHNVVGPPGQFGAPGYPGPPHVQFGPPGYPGPPLAQFGAPGYPGPPLAQFGAPGYPGPPLGQFGAPGFPAPPGQFGPNSYQPEPSAPPPYQDYQSYPKLPDRPEKS</sequence>
<dbReference type="Pfam" id="PF02752">
    <property type="entry name" value="Arrestin_C"/>
    <property type="match status" value="3"/>
</dbReference>
<dbReference type="Gene3D" id="2.60.40.640">
    <property type="match status" value="6"/>
</dbReference>
<dbReference type="Pfam" id="PF00339">
    <property type="entry name" value="Arrestin_N"/>
    <property type="match status" value="3"/>
</dbReference>
<comment type="caution">
    <text evidence="4">The sequence shown here is derived from an EMBL/GenBank/DDBJ whole genome shotgun (WGS) entry which is preliminary data.</text>
</comment>
<name>A0A498NQG9_LABRO</name>
<evidence type="ECO:0000259" key="3">
    <source>
        <dbReference type="SMART" id="SM01017"/>
    </source>
</evidence>
<evidence type="ECO:0000256" key="1">
    <source>
        <dbReference type="ARBA" id="ARBA00005298"/>
    </source>
</evidence>